<dbReference type="InterPro" id="IPR005034">
    <property type="entry name" value="Dicer_dimerisation"/>
</dbReference>
<protein>
    <recommendedName>
        <fullName evidence="3">Dicer-like protein 1</fullName>
    </recommendedName>
</protein>
<dbReference type="SUPFAM" id="SSF54768">
    <property type="entry name" value="dsRNA-binding domain-like"/>
    <property type="match status" value="1"/>
</dbReference>
<dbReference type="InterPro" id="IPR001650">
    <property type="entry name" value="Helicase_C-like"/>
</dbReference>
<dbReference type="PROSITE" id="PS51194">
    <property type="entry name" value="HELICASE_CTER"/>
    <property type="match status" value="1"/>
</dbReference>
<dbReference type="Pfam" id="PF24995">
    <property type="entry name" value="DSRM_2"/>
    <property type="match status" value="1"/>
</dbReference>
<evidence type="ECO:0000256" key="14">
    <source>
        <dbReference type="ARBA" id="ARBA00023118"/>
    </source>
</evidence>
<evidence type="ECO:0000256" key="18">
    <source>
        <dbReference type="SAM" id="MobiDB-lite"/>
    </source>
</evidence>
<dbReference type="GO" id="GO:0051607">
    <property type="term" value="P:defense response to virus"/>
    <property type="evidence" value="ECO:0007669"/>
    <property type="project" value="UniProtKB-KW"/>
</dbReference>
<dbReference type="PROSITE" id="PS51327">
    <property type="entry name" value="DICER_DSRBF"/>
    <property type="match status" value="1"/>
</dbReference>
<evidence type="ECO:0000256" key="3">
    <source>
        <dbReference type="ARBA" id="ARBA00020797"/>
    </source>
</evidence>
<dbReference type="GO" id="GO:0005737">
    <property type="term" value="C:cytoplasm"/>
    <property type="evidence" value="ECO:0007669"/>
    <property type="project" value="TreeGrafter"/>
</dbReference>
<evidence type="ECO:0000256" key="12">
    <source>
        <dbReference type="ARBA" id="ARBA00022842"/>
    </source>
</evidence>
<keyword evidence="11" id="KW-0067">ATP-binding</keyword>
<proteinExistence type="inferred from homology"/>
<dbReference type="GO" id="GO:0046872">
    <property type="term" value="F:metal ion binding"/>
    <property type="evidence" value="ECO:0007669"/>
    <property type="project" value="UniProtKB-KW"/>
</dbReference>
<dbReference type="GO" id="GO:0003677">
    <property type="term" value="F:DNA binding"/>
    <property type="evidence" value="ECO:0007669"/>
    <property type="project" value="InterPro"/>
</dbReference>
<dbReference type="FunFam" id="1.10.1520.10:FF:000015">
    <property type="entry name" value="Dicer-like protein 1"/>
    <property type="match status" value="1"/>
</dbReference>
<feature type="domain" description="RNase III" evidence="19">
    <location>
        <begin position="1171"/>
        <end position="1334"/>
    </location>
</feature>
<evidence type="ECO:0000256" key="2">
    <source>
        <dbReference type="ARBA" id="ARBA00001946"/>
    </source>
</evidence>
<dbReference type="PANTHER" id="PTHR14950:SF62">
    <property type="entry name" value="DICER-LIKE PROTEIN 1"/>
    <property type="match status" value="1"/>
</dbReference>
<feature type="compositionally biased region" description="Acidic residues" evidence="18">
    <location>
        <begin position="990"/>
        <end position="1001"/>
    </location>
</feature>
<keyword evidence="14" id="KW-0051">Antiviral defense</keyword>
<dbReference type="SUPFAM" id="SSF69065">
    <property type="entry name" value="RNase III domain-like"/>
    <property type="match status" value="2"/>
</dbReference>
<dbReference type="GO" id="GO:0004525">
    <property type="term" value="F:ribonuclease III activity"/>
    <property type="evidence" value="ECO:0007669"/>
    <property type="project" value="InterPro"/>
</dbReference>
<evidence type="ECO:0000313" key="24">
    <source>
        <dbReference type="Proteomes" id="UP001174694"/>
    </source>
</evidence>
<dbReference type="GO" id="GO:0005634">
    <property type="term" value="C:nucleus"/>
    <property type="evidence" value="ECO:0007669"/>
    <property type="project" value="TreeGrafter"/>
</dbReference>
<keyword evidence="13 17" id="KW-0694">RNA-binding</keyword>
<feature type="domain" description="Dicer dsRNA-binding fold" evidence="22">
    <location>
        <begin position="604"/>
        <end position="694"/>
    </location>
</feature>
<dbReference type="Proteomes" id="UP001174694">
    <property type="component" value="Unassembled WGS sequence"/>
</dbReference>
<dbReference type="PROSITE" id="PS00517">
    <property type="entry name" value="RNASE_3_1"/>
    <property type="match status" value="2"/>
</dbReference>
<keyword evidence="12" id="KW-0460">Magnesium</keyword>
<dbReference type="InterPro" id="IPR036389">
    <property type="entry name" value="RNase_III_sf"/>
</dbReference>
<keyword evidence="24" id="KW-1185">Reference proteome</keyword>
<dbReference type="SUPFAM" id="SSF52540">
    <property type="entry name" value="P-loop containing nucleoside triphosphate hydrolases"/>
    <property type="match status" value="2"/>
</dbReference>
<evidence type="ECO:0000256" key="9">
    <source>
        <dbReference type="ARBA" id="ARBA00022806"/>
    </source>
</evidence>
<evidence type="ECO:0000256" key="1">
    <source>
        <dbReference type="ARBA" id="ARBA00001936"/>
    </source>
</evidence>
<evidence type="ECO:0000256" key="13">
    <source>
        <dbReference type="ARBA" id="ARBA00022884"/>
    </source>
</evidence>
<dbReference type="Pfam" id="PF00636">
    <property type="entry name" value="Ribonuclease_3"/>
    <property type="match status" value="2"/>
</dbReference>
<dbReference type="CDD" id="cd18802">
    <property type="entry name" value="SF2_C_dicer"/>
    <property type="match status" value="1"/>
</dbReference>
<keyword evidence="9" id="KW-0347">Helicase</keyword>
<evidence type="ECO:0000259" key="22">
    <source>
        <dbReference type="PROSITE" id="PS51327"/>
    </source>
</evidence>
<evidence type="ECO:0000256" key="8">
    <source>
        <dbReference type="ARBA" id="ARBA00022801"/>
    </source>
</evidence>
<feature type="region of interest" description="Disordered" evidence="18">
    <location>
        <begin position="986"/>
        <end position="1007"/>
    </location>
</feature>
<dbReference type="InterPro" id="IPR000999">
    <property type="entry name" value="RNase_III_dom"/>
</dbReference>
<dbReference type="SMART" id="SM00487">
    <property type="entry name" value="DEXDc"/>
    <property type="match status" value="1"/>
</dbReference>
<keyword evidence="5" id="KW-0479">Metal-binding</keyword>
<keyword evidence="7" id="KW-0547">Nucleotide-binding</keyword>
<dbReference type="InterPro" id="IPR006935">
    <property type="entry name" value="Helicase/UvrB_N"/>
</dbReference>
<evidence type="ECO:0000256" key="16">
    <source>
        <dbReference type="ARBA" id="ARBA00035116"/>
    </source>
</evidence>
<dbReference type="GO" id="GO:0030422">
    <property type="term" value="P:siRNA processing"/>
    <property type="evidence" value="ECO:0007669"/>
    <property type="project" value="TreeGrafter"/>
</dbReference>
<dbReference type="Gene3D" id="3.40.50.300">
    <property type="entry name" value="P-loop containing nucleotide triphosphate hydrolases"/>
    <property type="match status" value="2"/>
</dbReference>
<evidence type="ECO:0000256" key="6">
    <source>
        <dbReference type="ARBA" id="ARBA00022737"/>
    </source>
</evidence>
<dbReference type="InterPro" id="IPR014001">
    <property type="entry name" value="Helicase_ATP-bd"/>
</dbReference>
<dbReference type="GO" id="GO:0004386">
    <property type="term" value="F:helicase activity"/>
    <property type="evidence" value="ECO:0007669"/>
    <property type="project" value="UniProtKB-KW"/>
</dbReference>
<comment type="caution">
    <text evidence="23">The sequence shown here is derived from an EMBL/GenBank/DDBJ whole genome shotgun (WGS) entry which is preliminary data.</text>
</comment>
<feature type="domain" description="Helicase C-terminal" evidence="21">
    <location>
        <begin position="401"/>
        <end position="572"/>
    </location>
</feature>
<organism evidence="23 24">
    <name type="scientific">Pleurostoma richardsiae</name>
    <dbReference type="NCBI Taxonomy" id="41990"/>
    <lineage>
        <taxon>Eukaryota</taxon>
        <taxon>Fungi</taxon>
        <taxon>Dikarya</taxon>
        <taxon>Ascomycota</taxon>
        <taxon>Pezizomycotina</taxon>
        <taxon>Sordariomycetes</taxon>
        <taxon>Sordariomycetidae</taxon>
        <taxon>Calosphaeriales</taxon>
        <taxon>Pleurostomataceae</taxon>
        <taxon>Pleurostoma</taxon>
    </lineage>
</organism>
<dbReference type="InterPro" id="IPR056755">
    <property type="entry name" value="DSRM_2"/>
</dbReference>
<evidence type="ECO:0000256" key="10">
    <source>
        <dbReference type="ARBA" id="ARBA00022833"/>
    </source>
</evidence>
<dbReference type="Pfam" id="PF00271">
    <property type="entry name" value="Helicase_C"/>
    <property type="match status" value="1"/>
</dbReference>
<feature type="domain" description="Helicase ATP-binding" evidence="20">
    <location>
        <begin position="115"/>
        <end position="296"/>
    </location>
</feature>
<dbReference type="CDD" id="cd18034">
    <property type="entry name" value="DEXHc_dicer"/>
    <property type="match status" value="1"/>
</dbReference>
<evidence type="ECO:0000313" key="23">
    <source>
        <dbReference type="EMBL" id="KAJ9138815.1"/>
    </source>
</evidence>
<sequence length="1471" mass="165989">MASGGQTTTISAPPVDVPSPLAGVTAAINGVAMDTRNGSNAVAASFTISDSIAFDEDSSDKKQSESAALEMWVESNQEKLAKRLPQRSDKSFGFLMRDWEGQKIITSPRDYQIELFERAKRQNTIAVLDTGSGKTLIAALLLRHIIEKELEDRAGGEAPRVAFFLVDKVALVFQQHAVLNCNLDYPIEKFCGDMVKSVWSRDFWTQQFSENMVIVCTAEILYKCLHHSYIGMSEINLLIFDEAHHAKKGHPYARIIKDFYGPEPKESRPRVFGMTASPVDAQTDVKIAAAELEGLLHSEIATISDPTLLKKAVATPEDNICTYSPLRGAYDTQLTTHLKEMLFREEELIKLEAKTERNSSKLLASSSDYDKYISALPSALKVIQEHTFSPARSTLEFLSSKVRGLLGILKGRFSDPDSDTRCIVFVERRWTAVMLADLLEQPHVRIANLRVESLIGTNRGDDGGYSNTSFKEQLRTIIKFKRGEVNCIFATSVAEEGLDIPDCNVVIRFDLYKTMIQYIQSRGRARHQNSRYFHMIESGNADHRDKVSEIDECEKVLREFCSALPEDRRLAGNDFDMDYFLRKERYQRQYTVPSTGAKLTYKQSLVTLANFVSSLPHSDEVTLVPNYVVQTTEGGYIGEVLLPSVSPVSSSIGRLQSSKQAAKCSAAFEMCLELRKRKYLDDDLRPIFVKQLPVMANARLAVSSKKKDEYNMRIKPDIWVQLGTPETLFATVLTLSNAAAVGRDSRPLVMLTRTPIPEVVPFQLFFGDGRSSHVQCTNIPLSLETRKGDVQAFTTFTLKVFADVFSKEYEASPQNLPYFVVPTTCNHEHPFSKVEDTRSIIDWELLSYVENTEKVPYTGNEPEDFFSNRTDLSPRDAVLEGVVKPSHRSWKDVPHDILNYSIKAELVSLRRNLLDENSSLEETEPKICFLVLEYLRISPLPMEVVSMAYNFPAIIYRMESNIIALDACHLLKLNISSGLAIEALTKDSNSTEDDEPSEEPVDFQPGMGSNYERLEFLGDSFLKMATTISLFTLIPDKSEFDYHVERMCLVCNRNLFNNALDVKLQEYIRSKPFNRRTWYPEGLTLKKGKKTTEKNTHTLGDKTIADVCESIIGAAYMTTRDGNNFDMAIQAVTRVTKHKNHPMESWDEYYASYKMPPWQTTEPTAAQLDLAQLIKETMGYEFKHPRLLRSAFRHPSYPRSYENLPSYQRLEFLGDALLDMVVVDWLFVNNPTQGPQWLTEHKTAIVSNRFLGCLAATLGFHRHMLSLHAALQKQIHEYVAELGQARAEAEDDAARRGLPRSAAARDYWVGVSQPPKCLADMAEAYVGAVFVDSGYDYATVRAFFDAHVRPWFADLRLYDAFARRHPVTGCADLLAQRFRCRYWGMPSHEVPVVDPEGMLTGAPPRWAVAFMVHRQVVGHGVSDSTRYAKVYAAKEALKALHRMDLAEFRDKFGCDCVPEEAADAMEMATAV</sequence>
<dbReference type="SMART" id="SM00535">
    <property type="entry name" value="RIBOc"/>
    <property type="match status" value="2"/>
</dbReference>
<evidence type="ECO:0000256" key="5">
    <source>
        <dbReference type="ARBA" id="ARBA00022723"/>
    </source>
</evidence>
<dbReference type="GO" id="GO:0005524">
    <property type="term" value="F:ATP binding"/>
    <property type="evidence" value="ECO:0007669"/>
    <property type="project" value="UniProtKB-KW"/>
</dbReference>
<evidence type="ECO:0000256" key="15">
    <source>
        <dbReference type="ARBA" id="ARBA00023211"/>
    </source>
</evidence>
<dbReference type="InterPro" id="IPR038248">
    <property type="entry name" value="Dicer_dimer_sf"/>
</dbReference>
<dbReference type="GO" id="GO:0050688">
    <property type="term" value="P:regulation of defense response to virus"/>
    <property type="evidence" value="ECO:0007669"/>
    <property type="project" value="UniProtKB-KW"/>
</dbReference>
<dbReference type="Pfam" id="PF04851">
    <property type="entry name" value="ResIII"/>
    <property type="match status" value="1"/>
</dbReference>
<keyword evidence="15" id="KW-0464">Manganese</keyword>
<reference evidence="23" key="1">
    <citation type="submission" date="2022-07" db="EMBL/GenBank/DDBJ databases">
        <title>Fungi with potential for degradation of polypropylene.</title>
        <authorList>
            <person name="Gostincar C."/>
        </authorList>
    </citation>
    <scope>NUCLEOTIDE SEQUENCE</scope>
    <source>
        <strain evidence="23">EXF-13308</strain>
    </source>
</reference>
<dbReference type="PROSITE" id="PS50142">
    <property type="entry name" value="RNASE_3_2"/>
    <property type="match status" value="2"/>
</dbReference>
<evidence type="ECO:0000256" key="4">
    <source>
        <dbReference type="ARBA" id="ARBA00022721"/>
    </source>
</evidence>
<feature type="domain" description="RNase III" evidence="19">
    <location>
        <begin position="971"/>
        <end position="1120"/>
    </location>
</feature>
<dbReference type="InterPro" id="IPR027417">
    <property type="entry name" value="P-loop_NTPase"/>
</dbReference>
<dbReference type="PROSITE" id="PS51192">
    <property type="entry name" value="HELICASE_ATP_BIND_1"/>
    <property type="match status" value="1"/>
</dbReference>
<name>A0AA38VPT0_9PEZI</name>
<accession>A0AA38VPT0</accession>
<dbReference type="Gene3D" id="3.30.160.380">
    <property type="entry name" value="Dicer dimerisation domain"/>
    <property type="match status" value="1"/>
</dbReference>
<comment type="similarity">
    <text evidence="16 17">Belongs to the helicase family. Dicer subfamily.</text>
</comment>
<keyword evidence="4" id="KW-0930">Antiviral protein</keyword>
<comment type="cofactor">
    <cofactor evidence="1">
        <name>Mn(2+)</name>
        <dbReference type="ChEBI" id="CHEBI:29035"/>
    </cofactor>
</comment>
<evidence type="ECO:0000259" key="21">
    <source>
        <dbReference type="PROSITE" id="PS51194"/>
    </source>
</evidence>
<evidence type="ECO:0000259" key="20">
    <source>
        <dbReference type="PROSITE" id="PS51192"/>
    </source>
</evidence>
<comment type="cofactor">
    <cofactor evidence="2">
        <name>Mg(2+)</name>
        <dbReference type="ChEBI" id="CHEBI:18420"/>
    </cofactor>
</comment>
<dbReference type="EMBL" id="JANBVO010000028">
    <property type="protein sequence ID" value="KAJ9138815.1"/>
    <property type="molecule type" value="Genomic_DNA"/>
</dbReference>
<dbReference type="Gene3D" id="1.10.1520.10">
    <property type="entry name" value="Ribonuclease III domain"/>
    <property type="match status" value="2"/>
</dbReference>
<evidence type="ECO:0000256" key="17">
    <source>
        <dbReference type="PROSITE-ProRule" id="PRU00657"/>
    </source>
</evidence>
<dbReference type="CDD" id="cd00593">
    <property type="entry name" value="RIBOc"/>
    <property type="match status" value="2"/>
</dbReference>
<keyword evidence="6" id="KW-0677">Repeat</keyword>
<dbReference type="SMART" id="SM00490">
    <property type="entry name" value="HELICc"/>
    <property type="match status" value="1"/>
</dbReference>
<keyword evidence="10" id="KW-0862">Zinc</keyword>
<evidence type="ECO:0000259" key="19">
    <source>
        <dbReference type="PROSITE" id="PS50142"/>
    </source>
</evidence>
<evidence type="ECO:0000256" key="7">
    <source>
        <dbReference type="ARBA" id="ARBA00022741"/>
    </source>
</evidence>
<dbReference type="GO" id="GO:0003723">
    <property type="term" value="F:RNA binding"/>
    <property type="evidence" value="ECO:0007669"/>
    <property type="project" value="UniProtKB-UniRule"/>
</dbReference>
<dbReference type="FunFam" id="3.40.50.300:FF:000628">
    <property type="entry name" value="Endoribonuclease Dicer"/>
    <property type="match status" value="1"/>
</dbReference>
<evidence type="ECO:0000256" key="11">
    <source>
        <dbReference type="ARBA" id="ARBA00022840"/>
    </source>
</evidence>
<dbReference type="Pfam" id="PF03368">
    <property type="entry name" value="Dicer_dimer"/>
    <property type="match status" value="1"/>
</dbReference>
<dbReference type="PANTHER" id="PTHR14950">
    <property type="entry name" value="DICER-RELATED"/>
    <property type="match status" value="1"/>
</dbReference>
<keyword evidence="8" id="KW-0378">Hydrolase</keyword>
<gene>
    <name evidence="23" type="ORF">NKR23_g8178</name>
</gene>